<evidence type="ECO:0000313" key="2">
    <source>
        <dbReference type="Proteomes" id="UP001165121"/>
    </source>
</evidence>
<evidence type="ECO:0000313" key="1">
    <source>
        <dbReference type="EMBL" id="GMF57565.1"/>
    </source>
</evidence>
<organism evidence="1 2">
    <name type="scientific">Phytophthora fragariaefolia</name>
    <dbReference type="NCBI Taxonomy" id="1490495"/>
    <lineage>
        <taxon>Eukaryota</taxon>
        <taxon>Sar</taxon>
        <taxon>Stramenopiles</taxon>
        <taxon>Oomycota</taxon>
        <taxon>Peronosporomycetes</taxon>
        <taxon>Peronosporales</taxon>
        <taxon>Peronosporaceae</taxon>
        <taxon>Phytophthora</taxon>
    </lineage>
</organism>
<dbReference type="OrthoDB" id="1887033at2759"/>
<protein>
    <submittedName>
        <fullName evidence="1">Unnamed protein product</fullName>
    </submittedName>
</protein>
<sequence>MVGPPDEKGMFQDIGCFHELGRKQLAMYNEEATGGWAFWSWRHSDESIHGTHWSLGQLLRDRDLVFFW</sequence>
<accession>A0A9W6YB59</accession>
<dbReference type="AlphaFoldDB" id="A0A9W6YB59"/>
<dbReference type="Proteomes" id="UP001165121">
    <property type="component" value="Unassembled WGS sequence"/>
</dbReference>
<proteinExistence type="predicted"/>
<keyword evidence="2" id="KW-1185">Reference proteome</keyword>
<name>A0A9W6YB59_9STRA</name>
<reference evidence="1" key="1">
    <citation type="submission" date="2023-04" db="EMBL/GenBank/DDBJ databases">
        <title>Phytophthora fragariaefolia NBRC 109709.</title>
        <authorList>
            <person name="Ichikawa N."/>
            <person name="Sato H."/>
            <person name="Tonouchi N."/>
        </authorList>
    </citation>
    <scope>NUCLEOTIDE SEQUENCE</scope>
    <source>
        <strain evidence="1">NBRC 109709</strain>
    </source>
</reference>
<comment type="caution">
    <text evidence="1">The sequence shown here is derived from an EMBL/GenBank/DDBJ whole genome shotgun (WGS) entry which is preliminary data.</text>
</comment>
<gene>
    <name evidence="1" type="ORF">Pfra01_002458800</name>
</gene>
<dbReference type="EMBL" id="BSXT01004369">
    <property type="protein sequence ID" value="GMF57565.1"/>
    <property type="molecule type" value="Genomic_DNA"/>
</dbReference>